<dbReference type="InterPro" id="IPR025160">
    <property type="entry name" value="AATF"/>
</dbReference>
<dbReference type="GO" id="GO:0005730">
    <property type="term" value="C:nucleolus"/>
    <property type="evidence" value="ECO:0007669"/>
    <property type="project" value="TreeGrafter"/>
</dbReference>
<evidence type="ECO:0000256" key="2">
    <source>
        <dbReference type="SAM" id="MobiDB-lite"/>
    </source>
</evidence>
<keyword evidence="5" id="KW-1185">Reference proteome</keyword>
<feature type="compositionally biased region" description="Basic and acidic residues" evidence="2">
    <location>
        <begin position="380"/>
        <end position="391"/>
    </location>
</feature>
<evidence type="ECO:0000256" key="1">
    <source>
        <dbReference type="ARBA" id="ARBA00008966"/>
    </source>
</evidence>
<dbReference type="PANTHER" id="PTHR15565">
    <property type="entry name" value="AATF PROTEIN APOPTOSIS ANTAGONIZING TRANSCRIPTION FACTOR"/>
    <property type="match status" value="1"/>
</dbReference>
<feature type="domain" description="Apoptosis-antagonizing transcription factor C-terminal" evidence="3">
    <location>
        <begin position="406"/>
        <end position="491"/>
    </location>
</feature>
<name>A0A1I7XMV5_HETBA</name>
<dbReference type="Proteomes" id="UP000095283">
    <property type="component" value="Unplaced"/>
</dbReference>
<feature type="compositionally biased region" description="Acidic residues" evidence="2">
    <location>
        <begin position="273"/>
        <end position="290"/>
    </location>
</feature>
<dbReference type="Pfam" id="PF08164">
    <property type="entry name" value="TRAUB"/>
    <property type="match status" value="1"/>
</dbReference>
<evidence type="ECO:0000313" key="6">
    <source>
        <dbReference type="WBParaSite" id="Hba_19114"/>
    </source>
</evidence>
<evidence type="ECO:0000313" key="5">
    <source>
        <dbReference type="Proteomes" id="UP000095283"/>
    </source>
</evidence>
<feature type="region of interest" description="Disordered" evidence="2">
    <location>
        <begin position="377"/>
        <end position="396"/>
    </location>
</feature>
<accession>A0A1I7XMV5</accession>
<dbReference type="AlphaFoldDB" id="A0A1I7XMV5"/>
<sequence length="492" mass="57020">MAFLKELEKLSLPAPTLPDLEDDNFDGPSSEGLHINTFSEEKEGEILSRHQLIKIDLSNDSKYKGEKVSRKKLFGDFTEISGLADYRMRSEMNENEQGRDGKVNESVEVNGFRVEYNKELMGNTNSDDNSEPNIEASFNYGNNVSFDQEELDCGNEVMYSNVLATDVISNNIKEKENKKASAVRCQLATWEQLLYLKIKLQAAIRLYNQLPRGQFAKELLKNAEEETKENYINAKKNVRRIILLLLEAEHELLAGSPLIKSVLGEETGKIGSDDEEITSSEDEQDNEVEVSVESSQSNDHKMEKKFGWRTVIKIIQKNEEKFTKFRNLTLTKWDERTRLTDLRKSREAKKDFSAFENGIVQHIDRILLDKPRLLKRSQTKRSENDRIGGDHEAEEDPEIYDDDDFYQILLKELIDKKTSKTQDPACMTRHYIEMQKLKTRRSRKQVIDNRASKERKIKYVIISKLVNFHPAKPEIVEYSHESRNELFKSLFS</sequence>
<dbReference type="GO" id="GO:0006357">
    <property type="term" value="P:regulation of transcription by RNA polymerase II"/>
    <property type="evidence" value="ECO:0007669"/>
    <property type="project" value="TreeGrafter"/>
</dbReference>
<protein>
    <submittedName>
        <fullName evidence="6">Protein AATF</fullName>
    </submittedName>
</protein>
<dbReference type="InterPro" id="IPR039223">
    <property type="entry name" value="AATF/Bfr2"/>
</dbReference>
<evidence type="ECO:0000259" key="4">
    <source>
        <dbReference type="Pfam" id="PF13339"/>
    </source>
</evidence>
<feature type="domain" description="AATF leucine zipper-containing" evidence="4">
    <location>
        <begin position="177"/>
        <end position="336"/>
    </location>
</feature>
<feature type="region of interest" description="Disordered" evidence="2">
    <location>
        <begin position="269"/>
        <end position="301"/>
    </location>
</feature>
<organism evidence="5 6">
    <name type="scientific">Heterorhabditis bacteriophora</name>
    <name type="common">Entomopathogenic nematode worm</name>
    <dbReference type="NCBI Taxonomy" id="37862"/>
    <lineage>
        <taxon>Eukaryota</taxon>
        <taxon>Metazoa</taxon>
        <taxon>Ecdysozoa</taxon>
        <taxon>Nematoda</taxon>
        <taxon>Chromadorea</taxon>
        <taxon>Rhabditida</taxon>
        <taxon>Rhabditina</taxon>
        <taxon>Rhabditomorpha</taxon>
        <taxon>Strongyloidea</taxon>
        <taxon>Heterorhabditidae</taxon>
        <taxon>Heterorhabditis</taxon>
    </lineage>
</organism>
<reference evidence="6" key="1">
    <citation type="submission" date="2016-11" db="UniProtKB">
        <authorList>
            <consortium name="WormBaseParasite"/>
        </authorList>
    </citation>
    <scope>IDENTIFICATION</scope>
</reference>
<dbReference type="InterPro" id="IPR012617">
    <property type="entry name" value="AATF_C"/>
</dbReference>
<dbReference type="PANTHER" id="PTHR15565:SF0">
    <property type="entry name" value="PROTEIN AATF"/>
    <property type="match status" value="1"/>
</dbReference>
<dbReference type="WBParaSite" id="Hba_19114">
    <property type="protein sequence ID" value="Hba_19114"/>
    <property type="gene ID" value="Hba_19114"/>
</dbReference>
<evidence type="ECO:0000259" key="3">
    <source>
        <dbReference type="Pfam" id="PF08164"/>
    </source>
</evidence>
<comment type="similarity">
    <text evidence="1">Belongs to the AATF family.</text>
</comment>
<dbReference type="Pfam" id="PF13339">
    <property type="entry name" value="AATF-Che1"/>
    <property type="match status" value="1"/>
</dbReference>
<proteinExistence type="inferred from homology"/>